<keyword evidence="4" id="KW-1185">Reference proteome</keyword>
<protein>
    <submittedName>
        <fullName evidence="3">Ommochrome-binding protein</fullName>
    </submittedName>
</protein>
<reference evidence="3 4" key="1">
    <citation type="journal article" date="2015" name="Genome Biol. Evol.">
        <title>The genome of winter moth (Operophtera brumata) provides a genomic perspective on sexual dimorphism and phenology.</title>
        <authorList>
            <person name="Derks M.F."/>
            <person name="Smit S."/>
            <person name="Salis L."/>
            <person name="Schijlen E."/>
            <person name="Bossers A."/>
            <person name="Mateman C."/>
            <person name="Pijl A.S."/>
            <person name="de Ridder D."/>
            <person name="Groenen M.A."/>
            <person name="Visser M.E."/>
            <person name="Megens H.J."/>
        </authorList>
    </citation>
    <scope>NUCLEOTIDE SEQUENCE [LARGE SCALE GENOMIC DNA]</scope>
    <source>
        <strain evidence="3">WM2013NL</strain>
        <tissue evidence="3">Head and thorax</tissue>
    </source>
</reference>
<dbReference type="Gene3D" id="2.130.10.10">
    <property type="entry name" value="YVTN repeat-like/Quinoprotein amine dehydrogenase"/>
    <property type="match status" value="1"/>
</dbReference>
<gene>
    <name evidence="3" type="ORF">OBRU01_09846</name>
</gene>
<dbReference type="EMBL" id="JTDY01003236">
    <property type="protein sequence ID" value="KOB69904.1"/>
    <property type="molecule type" value="Genomic_DNA"/>
</dbReference>
<keyword evidence="2" id="KW-0732">Signal</keyword>
<feature type="chain" id="PRO_5012068205" evidence="2">
    <location>
        <begin position="16"/>
        <end position="514"/>
    </location>
</feature>
<keyword evidence="1" id="KW-1133">Transmembrane helix</keyword>
<dbReference type="SUPFAM" id="SSF63829">
    <property type="entry name" value="Calcium-dependent phosphotriesterase"/>
    <property type="match status" value="1"/>
</dbReference>
<name>A0A0L7L3N6_OPEBR</name>
<dbReference type="AlphaFoldDB" id="A0A0L7L3N6"/>
<comment type="caution">
    <text evidence="3">The sequence shown here is derived from an EMBL/GenBank/DDBJ whole genome shotgun (WGS) entry which is preliminary data.</text>
</comment>
<keyword evidence="1" id="KW-0472">Membrane</keyword>
<keyword evidence="1" id="KW-0812">Transmembrane</keyword>
<evidence type="ECO:0000313" key="3">
    <source>
        <dbReference type="EMBL" id="KOB69904.1"/>
    </source>
</evidence>
<evidence type="ECO:0000313" key="4">
    <source>
        <dbReference type="Proteomes" id="UP000037510"/>
    </source>
</evidence>
<dbReference type="Proteomes" id="UP000037510">
    <property type="component" value="Unassembled WGS sequence"/>
</dbReference>
<dbReference type="InterPro" id="IPR015943">
    <property type="entry name" value="WD40/YVTN_repeat-like_dom_sf"/>
</dbReference>
<evidence type="ECO:0000256" key="1">
    <source>
        <dbReference type="SAM" id="Phobius"/>
    </source>
</evidence>
<organism evidence="3 4">
    <name type="scientific">Operophtera brumata</name>
    <name type="common">Winter moth</name>
    <name type="synonym">Phalaena brumata</name>
    <dbReference type="NCBI Taxonomy" id="104452"/>
    <lineage>
        <taxon>Eukaryota</taxon>
        <taxon>Metazoa</taxon>
        <taxon>Ecdysozoa</taxon>
        <taxon>Arthropoda</taxon>
        <taxon>Hexapoda</taxon>
        <taxon>Insecta</taxon>
        <taxon>Pterygota</taxon>
        <taxon>Neoptera</taxon>
        <taxon>Endopterygota</taxon>
        <taxon>Lepidoptera</taxon>
        <taxon>Glossata</taxon>
        <taxon>Ditrysia</taxon>
        <taxon>Geometroidea</taxon>
        <taxon>Geometridae</taxon>
        <taxon>Larentiinae</taxon>
        <taxon>Operophtera</taxon>
    </lineage>
</organism>
<accession>A0A0L7L3N6</accession>
<feature type="transmembrane region" description="Helical" evidence="1">
    <location>
        <begin position="481"/>
        <end position="502"/>
    </location>
</feature>
<sequence length="514" mass="58029">MRSILLLSSVLAVYAAVIKEDCDGVKINDIYHDLEVLHEGLDRPYLLTVDHSTNILYFSYSIEEDEFKTARINLNTKEFKNIKGVNNGFAQTVDQKTHDIYIGGSDGIYKYDYGQDNAVFFEANDTNIWYLYFKDVLYFSAYPSQFLYTIENGQTSRFKDLEDTKVDNFVIDNNNTMFYTNATGLYSQEKGTKNAVLFKEFPETGVRGLTTDVNDKVHVCLRDGIYAVNKEKIVLDKVLDVDDAFGLSFDNDNNLVYADAKRNLFFMYMDDELQNSGRAFINVVTKATGKVNGIARNKAIAIDAETSDVYFGSDDGLYKYDPLNREANNIGLYNMNIMKLVVRNNDMYLLDANNHMIYKVFNEGISAVKASNLKTVMQFEVDNNRNVYAVTMCGVYCALRGHEVIKNTDLKVVYHFMVDGADTFGINDDGIFQLDCENGTAKKLADLDFYPNSIAFGDYGDIFYSVDDSIFKLSPIKSDTYLFILMSVSLTMTSAVVMSVSLTMTSGVVMSRGS</sequence>
<dbReference type="SUPFAM" id="SSF101898">
    <property type="entry name" value="NHL repeat"/>
    <property type="match status" value="1"/>
</dbReference>
<proteinExistence type="predicted"/>
<feature type="signal peptide" evidence="2">
    <location>
        <begin position="1"/>
        <end position="15"/>
    </location>
</feature>
<evidence type="ECO:0000256" key="2">
    <source>
        <dbReference type="SAM" id="SignalP"/>
    </source>
</evidence>